<evidence type="ECO:0000313" key="2">
    <source>
        <dbReference type="EMBL" id="MBA8886316.1"/>
    </source>
</evidence>
<name>A0A839EV80_9GAMM</name>
<evidence type="ECO:0000313" key="3">
    <source>
        <dbReference type="Proteomes" id="UP000550401"/>
    </source>
</evidence>
<feature type="transmembrane region" description="Helical" evidence="1">
    <location>
        <begin position="12"/>
        <end position="34"/>
    </location>
</feature>
<dbReference type="Proteomes" id="UP000550401">
    <property type="component" value="Unassembled WGS sequence"/>
</dbReference>
<dbReference type="NCBIfam" id="NF038065">
    <property type="entry name" value="Pr6Pr"/>
    <property type="match status" value="1"/>
</dbReference>
<feature type="transmembrane region" description="Helical" evidence="1">
    <location>
        <begin position="46"/>
        <end position="66"/>
    </location>
</feature>
<organism evidence="2 3">
    <name type="scientific">Dokdonella fugitiva</name>
    <dbReference type="NCBI Taxonomy" id="328517"/>
    <lineage>
        <taxon>Bacteria</taxon>
        <taxon>Pseudomonadati</taxon>
        <taxon>Pseudomonadota</taxon>
        <taxon>Gammaproteobacteria</taxon>
        <taxon>Lysobacterales</taxon>
        <taxon>Rhodanobacteraceae</taxon>
        <taxon>Dokdonella</taxon>
    </lineage>
</organism>
<protein>
    <recommendedName>
        <fullName evidence="4">FAR-17a/AIG1-like protein</fullName>
    </recommendedName>
</protein>
<accession>A0A839EV80</accession>
<dbReference type="RefSeq" id="WP_182529407.1">
    <property type="nucleotide sequence ID" value="NZ_JACGXL010000001.1"/>
</dbReference>
<gene>
    <name evidence="2" type="ORF">FHW12_000507</name>
</gene>
<feature type="transmembrane region" description="Helical" evidence="1">
    <location>
        <begin position="112"/>
        <end position="133"/>
    </location>
</feature>
<keyword evidence="3" id="KW-1185">Reference proteome</keyword>
<keyword evidence="1" id="KW-0812">Transmembrane</keyword>
<dbReference type="InterPro" id="IPR049713">
    <property type="entry name" value="Pr6Pr-like"/>
</dbReference>
<feature type="transmembrane region" description="Helical" evidence="1">
    <location>
        <begin position="177"/>
        <end position="204"/>
    </location>
</feature>
<comment type="caution">
    <text evidence="2">The sequence shown here is derived from an EMBL/GenBank/DDBJ whole genome shotgun (WGS) entry which is preliminary data.</text>
</comment>
<keyword evidence="1" id="KW-0472">Membrane</keyword>
<evidence type="ECO:0000256" key="1">
    <source>
        <dbReference type="SAM" id="Phobius"/>
    </source>
</evidence>
<proteinExistence type="predicted"/>
<evidence type="ECO:0008006" key="4">
    <source>
        <dbReference type="Google" id="ProtNLM"/>
    </source>
</evidence>
<keyword evidence="1" id="KW-1133">Transmembrane helix</keyword>
<reference evidence="2 3" key="1">
    <citation type="submission" date="2020-07" db="EMBL/GenBank/DDBJ databases">
        <title>Genomic Encyclopedia of Type Strains, Phase IV (KMG-V): Genome sequencing to study the core and pangenomes of soil and plant-associated prokaryotes.</title>
        <authorList>
            <person name="Whitman W."/>
        </authorList>
    </citation>
    <scope>NUCLEOTIDE SEQUENCE [LARGE SCALE GENOMIC DNA]</scope>
    <source>
        <strain evidence="2 3">RH2WT43</strain>
    </source>
</reference>
<sequence>MQMPSAGRRFALVVATIAWSTLVLQYVLLIVATWSDIGPWLGTLRYVSFFTILSNFAVALTTSAAWRGGAAAWQRFFGSARVQGGTALCIAIVCAIYHFLLASTWSPHGLQLVADIALHYVVPVLYVGWWVACVPHRRLQWMDPLLVLLFPAVFFGWSLLRGAWLHEYPYPFIDVDALGIAVVLRNAAAIAVLFVAAGLLVVAFDRLAPRAAAESSRVRAE</sequence>
<dbReference type="EMBL" id="JACGXL010000001">
    <property type="protein sequence ID" value="MBA8886316.1"/>
    <property type="molecule type" value="Genomic_DNA"/>
</dbReference>
<dbReference type="AlphaFoldDB" id="A0A839EV80"/>
<feature type="transmembrane region" description="Helical" evidence="1">
    <location>
        <begin position="145"/>
        <end position="165"/>
    </location>
</feature>
<feature type="transmembrane region" description="Helical" evidence="1">
    <location>
        <begin position="87"/>
        <end position="106"/>
    </location>
</feature>